<sequence length="399" mass="41353">MTSLLRRLRTAIGALALLTAAAALPVAAAPPAGAATRLCDTFGSVRIAGGRYIVQNNNWGDSTQQCLSVTDTGFGISSESHNKPTNGAPASYPSVYAGCHYTNCTTGSGLPLQVSAFGNPQTSVGYRTIGSGEWDAAYDIWFDSSPNPSGQNNGAELMIWGNHRGAPQPAGQKVGTANLAGAAWDVWEGRLINGGIGWNVVSYVRQQGTGSLSVNIKDFTEDSANRGYLNRAWYMTSVQFGFEPWVGGTGLAVDSFSFTANGTGGGGGTGSTLVGQGSGRCLDVQAAGTADGTAVQLYDCNGTGAQVWQRVGSTFVNPNSGKCLDVAGQGTANGTQVRLWTCLDNGAQQWQVNANGTVVNPNSGKCLDAVGQGAANGTRIQIWDCYAGGTQPNQVWSLR</sequence>
<dbReference type="PROSITE" id="PS50231">
    <property type="entry name" value="RICIN_B_LECTIN"/>
    <property type="match status" value="1"/>
</dbReference>
<dbReference type="Gene3D" id="2.60.120.180">
    <property type="match status" value="1"/>
</dbReference>
<evidence type="ECO:0000256" key="3">
    <source>
        <dbReference type="SAM" id="SignalP"/>
    </source>
</evidence>
<feature type="signal peptide" evidence="3">
    <location>
        <begin position="1"/>
        <end position="28"/>
    </location>
</feature>
<dbReference type="InterPro" id="IPR035992">
    <property type="entry name" value="Ricin_B-like_lectins"/>
</dbReference>
<dbReference type="InterPro" id="IPR000772">
    <property type="entry name" value="Ricin_B_lectin"/>
</dbReference>
<dbReference type="Proteomes" id="UP001499987">
    <property type="component" value="Unassembled WGS sequence"/>
</dbReference>
<feature type="chain" id="PRO_5045081877" description="Ricin B lectin domain-containing protein" evidence="3">
    <location>
        <begin position="29"/>
        <end position="399"/>
    </location>
</feature>
<keyword evidence="2" id="KW-0378">Hydrolase</keyword>
<dbReference type="Pfam" id="PF00652">
    <property type="entry name" value="Ricin_B_lectin"/>
    <property type="match status" value="1"/>
</dbReference>
<dbReference type="InterPro" id="IPR013320">
    <property type="entry name" value="ConA-like_dom_sf"/>
</dbReference>
<keyword evidence="3" id="KW-0732">Signal</keyword>
<feature type="domain" description="Ricin B lectin" evidence="4">
    <location>
        <begin position="268"/>
        <end position="399"/>
    </location>
</feature>
<evidence type="ECO:0000313" key="5">
    <source>
        <dbReference type="EMBL" id="GAA1073065.1"/>
    </source>
</evidence>
<proteinExistence type="inferred from homology"/>
<gene>
    <name evidence="5" type="ORF">GCM10009663_11180</name>
</gene>
<dbReference type="SUPFAM" id="SSF50370">
    <property type="entry name" value="Ricin B-like lectins"/>
    <property type="match status" value="1"/>
</dbReference>
<dbReference type="RefSeq" id="WP_344622357.1">
    <property type="nucleotide sequence ID" value="NZ_BAAALD010000007.1"/>
</dbReference>
<organism evidence="5 6">
    <name type="scientific">Kitasatospora arboriphila</name>
    <dbReference type="NCBI Taxonomy" id="258052"/>
    <lineage>
        <taxon>Bacteria</taxon>
        <taxon>Bacillati</taxon>
        <taxon>Actinomycetota</taxon>
        <taxon>Actinomycetes</taxon>
        <taxon>Kitasatosporales</taxon>
        <taxon>Streptomycetaceae</taxon>
        <taxon>Kitasatospora</taxon>
    </lineage>
</organism>
<keyword evidence="2" id="KW-0119">Carbohydrate metabolism</keyword>
<dbReference type="Pfam" id="PF01670">
    <property type="entry name" value="Glyco_hydro_12"/>
    <property type="match status" value="1"/>
</dbReference>
<keyword evidence="6" id="KW-1185">Reference proteome</keyword>
<dbReference type="PANTHER" id="PTHR34002">
    <property type="entry name" value="BLR1656 PROTEIN"/>
    <property type="match status" value="1"/>
</dbReference>
<reference evidence="6" key="1">
    <citation type="journal article" date="2019" name="Int. J. Syst. Evol. Microbiol.">
        <title>The Global Catalogue of Microorganisms (GCM) 10K type strain sequencing project: providing services to taxonomists for standard genome sequencing and annotation.</title>
        <authorList>
            <consortium name="The Broad Institute Genomics Platform"/>
            <consortium name="The Broad Institute Genome Sequencing Center for Infectious Disease"/>
            <person name="Wu L."/>
            <person name="Ma J."/>
        </authorList>
    </citation>
    <scope>NUCLEOTIDE SEQUENCE [LARGE SCALE GENOMIC DNA]</scope>
    <source>
        <strain evidence="6">JCM 13002</strain>
    </source>
</reference>
<dbReference type="SUPFAM" id="SSF49899">
    <property type="entry name" value="Concanavalin A-like lectins/glucanases"/>
    <property type="match status" value="1"/>
</dbReference>
<protein>
    <recommendedName>
        <fullName evidence="4">Ricin B lectin domain-containing protein</fullName>
    </recommendedName>
</protein>
<evidence type="ECO:0000256" key="2">
    <source>
        <dbReference type="RuleBase" id="RU361163"/>
    </source>
</evidence>
<comment type="similarity">
    <text evidence="1 2">Belongs to the glycosyl hydrolase 12 (cellulase H) family.</text>
</comment>
<comment type="caution">
    <text evidence="5">The sequence shown here is derived from an EMBL/GenBank/DDBJ whole genome shotgun (WGS) entry which is preliminary data.</text>
</comment>
<dbReference type="EMBL" id="BAAALD010000007">
    <property type="protein sequence ID" value="GAA1073065.1"/>
    <property type="molecule type" value="Genomic_DNA"/>
</dbReference>
<dbReference type="InterPro" id="IPR002594">
    <property type="entry name" value="GH12"/>
</dbReference>
<evidence type="ECO:0000259" key="4">
    <source>
        <dbReference type="SMART" id="SM00458"/>
    </source>
</evidence>
<evidence type="ECO:0000256" key="1">
    <source>
        <dbReference type="ARBA" id="ARBA00005519"/>
    </source>
</evidence>
<dbReference type="SMART" id="SM00458">
    <property type="entry name" value="RICIN"/>
    <property type="match status" value="1"/>
</dbReference>
<keyword evidence="2" id="KW-0624">Polysaccharide degradation</keyword>
<name>A0ABP4DUX3_9ACTN</name>
<dbReference type="InterPro" id="IPR013319">
    <property type="entry name" value="GH11/12"/>
</dbReference>
<accession>A0ABP4DUX3</accession>
<dbReference type="PANTHER" id="PTHR34002:SF9">
    <property type="entry name" value="XYLOGLUCAN-SPECIFIC ENDO-BETA-1,4-GLUCANASE A"/>
    <property type="match status" value="1"/>
</dbReference>
<evidence type="ECO:0000313" key="6">
    <source>
        <dbReference type="Proteomes" id="UP001499987"/>
    </source>
</evidence>
<keyword evidence="2" id="KW-0326">Glycosidase</keyword>
<dbReference type="Gene3D" id="2.80.10.50">
    <property type="match status" value="2"/>
</dbReference>